<dbReference type="InterPro" id="IPR009057">
    <property type="entry name" value="Homeodomain-like_sf"/>
</dbReference>
<dbReference type="InterPro" id="IPR031105">
    <property type="entry name" value="TRP_plant"/>
</dbReference>
<comment type="subcellular location">
    <subcellularLocation>
        <location evidence="1">Nucleus</location>
    </subcellularLocation>
</comment>
<sequence>MVVKRRLNCGSNGFDFPNIPKAPRSSRRKVSIKRDDVESQISAIDLLASLAGKLLEESESSSTSNCAFEGDNHGHLGAEVKQELEDVYDKPCKSEFPHQGIPASKSTSDNTSETCLQISSLENDSIVEQTPVSDCKRARGLKPLLRCENKKGDCDFLVGSGGISEETSVVNVDAGFDQGEAINGLEEGGLTADTFSLKDPSQLHVQFPEPVHLDGDVKLPSGTDGVPNGSFAVYGNHSKLVCRDDDENYCKFYKFSDKCKSFRPLTRVGNRRIKKSVMKKYGRAVPRMKCFEDTRTDGCLKAFHRKRKLCYGYNPWKQETVHRKRRLSDKGLVVNSDGGLSSESVSNSPEKGESESGVFSAAVGLHSKDSRVKFSIKSFRIPELFIEVPETATVGSLKRTVMEAVTALLGDGIRIGVLVQGKKVRDDNNTLSQTGLSCRENLGNLGFTLEPDSEKLPVPLCSENPIISMPTDSSNLSERSAASPTLDSRIPFRLQDADHVINSENCMENNQELVPYQSDISADEQVSLDSRALVPVSALESKALAIVPVNEKPKRTDLSQRRTRRPFSVTEVEALVHAVEELGTGRWRDVKLRSFENASHRTYVDLKDKWKTLVHTASISPQQRRGEPVPQELLDRVLAAHRYWSQNQLKQNGKLQAAATMVVKTGSSM</sequence>
<feature type="compositionally biased region" description="Polar residues" evidence="6">
    <location>
        <begin position="338"/>
        <end position="349"/>
    </location>
</feature>
<proteinExistence type="predicted"/>
<dbReference type="eggNOG" id="ENOG502QS01">
    <property type="taxonomic scope" value="Eukaryota"/>
</dbReference>
<feature type="domain" description="HTH myb-type" evidence="9">
    <location>
        <begin position="559"/>
        <end position="618"/>
    </location>
</feature>
<feature type="domain" description="Ubiquitin-like" evidence="7">
    <location>
        <begin position="372"/>
        <end position="437"/>
    </location>
</feature>
<keyword evidence="4" id="KW-0804">Transcription</keyword>
<evidence type="ECO:0000259" key="8">
    <source>
        <dbReference type="PROSITE" id="PS50090"/>
    </source>
</evidence>
<dbReference type="SMART" id="SM00717">
    <property type="entry name" value="SANT"/>
    <property type="match status" value="1"/>
</dbReference>
<keyword evidence="3" id="KW-0238">DNA-binding</keyword>
<dbReference type="InterPro" id="IPR001005">
    <property type="entry name" value="SANT/Myb"/>
</dbReference>
<dbReference type="InterPro" id="IPR000626">
    <property type="entry name" value="Ubiquitin-like_dom"/>
</dbReference>
<dbReference type="PANTHER" id="PTHR21717:SF64">
    <property type="entry name" value="TELOMERE REPEAT-BINDING PROTEIN 4"/>
    <property type="match status" value="1"/>
</dbReference>
<protein>
    <recommendedName>
        <fullName evidence="12">HTH myb-type domain-containing protein</fullName>
    </recommendedName>
</protein>
<evidence type="ECO:0000313" key="10">
    <source>
        <dbReference type="EMBL" id="ESQ41335.1"/>
    </source>
</evidence>
<dbReference type="PANTHER" id="PTHR21717">
    <property type="entry name" value="TELOMERIC REPEAT BINDING PROTEIN"/>
    <property type="match status" value="1"/>
</dbReference>
<dbReference type="SUPFAM" id="SSF46689">
    <property type="entry name" value="Homeodomain-like"/>
    <property type="match status" value="1"/>
</dbReference>
<dbReference type="AlphaFoldDB" id="V4KTQ4"/>
<dbReference type="STRING" id="72664.V4KTQ4"/>
<reference evidence="10 11" key="1">
    <citation type="journal article" date="2013" name="Front. Plant Sci.">
        <title>The Reference Genome of the Halophytic Plant Eutrema salsugineum.</title>
        <authorList>
            <person name="Yang R."/>
            <person name="Jarvis D.E."/>
            <person name="Chen H."/>
            <person name="Beilstein M.A."/>
            <person name="Grimwood J."/>
            <person name="Jenkins J."/>
            <person name="Shu S."/>
            <person name="Prochnik S."/>
            <person name="Xin M."/>
            <person name="Ma C."/>
            <person name="Schmutz J."/>
            <person name="Wing R.A."/>
            <person name="Mitchell-Olds T."/>
            <person name="Schumaker K.S."/>
            <person name="Wang X."/>
        </authorList>
    </citation>
    <scope>NUCLEOTIDE SEQUENCE [LARGE SCALE GENOMIC DNA]</scope>
</reference>
<dbReference type="PROSITE" id="PS50090">
    <property type="entry name" value="MYB_LIKE"/>
    <property type="match status" value="1"/>
</dbReference>
<keyword evidence="5" id="KW-0539">Nucleus</keyword>
<dbReference type="CDD" id="cd11660">
    <property type="entry name" value="SANT_TRF"/>
    <property type="match status" value="1"/>
</dbReference>
<dbReference type="EMBL" id="KI517464">
    <property type="protein sequence ID" value="ESQ41335.1"/>
    <property type="molecule type" value="Genomic_DNA"/>
</dbReference>
<dbReference type="OrthoDB" id="2020981at2759"/>
<organism evidence="10 11">
    <name type="scientific">Eutrema salsugineum</name>
    <name type="common">Saltwater cress</name>
    <name type="synonym">Sisymbrium salsugineum</name>
    <dbReference type="NCBI Taxonomy" id="72664"/>
    <lineage>
        <taxon>Eukaryota</taxon>
        <taxon>Viridiplantae</taxon>
        <taxon>Streptophyta</taxon>
        <taxon>Embryophyta</taxon>
        <taxon>Tracheophyta</taxon>
        <taxon>Spermatophyta</taxon>
        <taxon>Magnoliopsida</taxon>
        <taxon>eudicotyledons</taxon>
        <taxon>Gunneridae</taxon>
        <taxon>Pentapetalae</taxon>
        <taxon>rosids</taxon>
        <taxon>malvids</taxon>
        <taxon>Brassicales</taxon>
        <taxon>Brassicaceae</taxon>
        <taxon>Eutremeae</taxon>
        <taxon>Eutrema</taxon>
    </lineage>
</organism>
<gene>
    <name evidence="10" type="ORF">EUTSA_v10012893mg</name>
</gene>
<evidence type="ECO:0000256" key="4">
    <source>
        <dbReference type="ARBA" id="ARBA00023163"/>
    </source>
</evidence>
<dbReference type="Gene3D" id="1.10.246.220">
    <property type="match status" value="1"/>
</dbReference>
<keyword evidence="11" id="KW-1185">Reference proteome</keyword>
<evidence type="ECO:0000259" key="7">
    <source>
        <dbReference type="PROSITE" id="PS50053"/>
    </source>
</evidence>
<dbReference type="PROSITE" id="PS50053">
    <property type="entry name" value="UBIQUITIN_2"/>
    <property type="match status" value="1"/>
</dbReference>
<dbReference type="GO" id="GO:0005634">
    <property type="term" value="C:nucleus"/>
    <property type="evidence" value="ECO:0007669"/>
    <property type="project" value="UniProtKB-SubCell"/>
</dbReference>
<dbReference type="Pfam" id="PF23603">
    <property type="entry name" value="Ubiquitin_TPR1"/>
    <property type="match status" value="1"/>
</dbReference>
<dbReference type="InterPro" id="IPR057625">
    <property type="entry name" value="TPR1-6-like_ubiquitin"/>
</dbReference>
<evidence type="ECO:0000313" key="11">
    <source>
        <dbReference type="Proteomes" id="UP000030689"/>
    </source>
</evidence>
<evidence type="ECO:0000256" key="6">
    <source>
        <dbReference type="SAM" id="MobiDB-lite"/>
    </source>
</evidence>
<feature type="domain" description="Myb-like" evidence="8">
    <location>
        <begin position="559"/>
        <end position="614"/>
    </location>
</feature>
<dbReference type="FunFam" id="1.10.246.220:FF:000001">
    <property type="entry name" value="Telomere repeat-binding protein 1"/>
    <property type="match status" value="1"/>
</dbReference>
<evidence type="ECO:0000256" key="5">
    <source>
        <dbReference type="ARBA" id="ARBA00023242"/>
    </source>
</evidence>
<dbReference type="PROSITE" id="PS51294">
    <property type="entry name" value="HTH_MYB"/>
    <property type="match status" value="1"/>
</dbReference>
<dbReference type="Gramene" id="ESQ41335">
    <property type="protein sequence ID" value="ESQ41335"/>
    <property type="gene ID" value="EUTSA_v10012893mg"/>
</dbReference>
<evidence type="ECO:0000256" key="1">
    <source>
        <dbReference type="ARBA" id="ARBA00004123"/>
    </source>
</evidence>
<evidence type="ECO:0000256" key="3">
    <source>
        <dbReference type="ARBA" id="ARBA00023125"/>
    </source>
</evidence>
<keyword evidence="2" id="KW-0805">Transcription regulation</keyword>
<evidence type="ECO:0008006" key="12">
    <source>
        <dbReference type="Google" id="ProtNLM"/>
    </source>
</evidence>
<dbReference type="OMA" id="QQGKHHA"/>
<feature type="region of interest" description="Disordered" evidence="6">
    <location>
        <begin position="332"/>
        <end position="355"/>
    </location>
</feature>
<dbReference type="InterPro" id="IPR017930">
    <property type="entry name" value="Myb_dom"/>
</dbReference>
<evidence type="ECO:0000256" key="2">
    <source>
        <dbReference type="ARBA" id="ARBA00023015"/>
    </source>
</evidence>
<dbReference type="Proteomes" id="UP000030689">
    <property type="component" value="Unassembled WGS sequence"/>
</dbReference>
<name>V4KTQ4_EUTSA</name>
<evidence type="ECO:0000259" key="9">
    <source>
        <dbReference type="PROSITE" id="PS51294"/>
    </source>
</evidence>
<dbReference type="GO" id="GO:0000781">
    <property type="term" value="C:chromosome, telomeric region"/>
    <property type="evidence" value="ECO:0007669"/>
    <property type="project" value="EnsemblPlants"/>
</dbReference>
<dbReference type="GO" id="GO:0003691">
    <property type="term" value="F:double-stranded telomeric DNA binding"/>
    <property type="evidence" value="ECO:0007669"/>
    <property type="project" value="EnsemblPlants"/>
</dbReference>
<accession>V4KTQ4</accession>